<name>A0ABN9QMU0_9DINO</name>
<proteinExistence type="predicted"/>
<keyword evidence="2" id="KW-1185">Reference proteome</keyword>
<comment type="caution">
    <text evidence="1">The sequence shown here is derived from an EMBL/GenBank/DDBJ whole genome shotgun (WGS) entry which is preliminary data.</text>
</comment>
<reference evidence="1" key="1">
    <citation type="submission" date="2023-10" db="EMBL/GenBank/DDBJ databases">
        <authorList>
            <person name="Chen Y."/>
            <person name="Shah S."/>
            <person name="Dougan E. K."/>
            <person name="Thang M."/>
            <person name="Chan C."/>
        </authorList>
    </citation>
    <scope>NUCLEOTIDE SEQUENCE [LARGE SCALE GENOMIC DNA]</scope>
</reference>
<protein>
    <recommendedName>
        <fullName evidence="3">Granulins domain-containing protein</fullName>
    </recommendedName>
</protein>
<evidence type="ECO:0000313" key="1">
    <source>
        <dbReference type="EMBL" id="CAK0807172.1"/>
    </source>
</evidence>
<sequence length="321" mass="31115">MPQLLPAAQDSRALAAASSEEGEEAELGGRRQLALPVGAAALVLALVAAAAVYSTSEDGSGLGQRQRLGPLKAVGADARAVALQELDVAEEEANTSGDGTGGMVGTEGQPDSRCGHSVCYTGATCCPNTSGGLCGSPGSICCGSSICAPGSTCCGKHVCAAPGSTCCGDSGVCSPGSTCCPSGLNGSSMCCSDGFQCCPPGSGLSGCCPIAASLNNVTSCGAMKCAGGSICCKDRLCGTPQSVCCGNIVCAPGATCCGTGICASPKSTCCGNNICGPMSSCCDSTTGQKMCCGPSSQCCPKDSGLKGCCPRTGPHPTNETA</sequence>
<evidence type="ECO:0008006" key="3">
    <source>
        <dbReference type="Google" id="ProtNLM"/>
    </source>
</evidence>
<dbReference type="EMBL" id="CAUYUJ010003865">
    <property type="protein sequence ID" value="CAK0807172.1"/>
    <property type="molecule type" value="Genomic_DNA"/>
</dbReference>
<evidence type="ECO:0000313" key="2">
    <source>
        <dbReference type="Proteomes" id="UP001189429"/>
    </source>
</evidence>
<dbReference type="Proteomes" id="UP001189429">
    <property type="component" value="Unassembled WGS sequence"/>
</dbReference>
<accession>A0ABN9QMU0</accession>
<organism evidence="1 2">
    <name type="scientific">Prorocentrum cordatum</name>
    <dbReference type="NCBI Taxonomy" id="2364126"/>
    <lineage>
        <taxon>Eukaryota</taxon>
        <taxon>Sar</taxon>
        <taxon>Alveolata</taxon>
        <taxon>Dinophyceae</taxon>
        <taxon>Prorocentrales</taxon>
        <taxon>Prorocentraceae</taxon>
        <taxon>Prorocentrum</taxon>
    </lineage>
</organism>
<gene>
    <name evidence="1" type="ORF">PCOR1329_LOCUS13125</name>
</gene>